<accession>A0ABD2YM67</accession>
<proteinExistence type="predicted"/>
<sequence length="147" mass="16196">MTSIINSKPPSISIFPGANLKPHFTSTKLLWLSKSSKSEAANSGFMHIHKQDRLHALPTRVASATLFLAATSPPNPGDLSVLFQTSAVMLLMYWIANFIVPELALKDLQGDETNEERKQEEENLSDNQPGRRTSGSGQKRGFDSTKQ</sequence>
<dbReference type="AlphaFoldDB" id="A0ABD2YM67"/>
<dbReference type="PANTHER" id="PTHR37196:SF2">
    <property type="entry name" value="TRANSMEMBRANE PROTEIN"/>
    <property type="match status" value="1"/>
</dbReference>
<dbReference type="PANTHER" id="PTHR37196">
    <property type="entry name" value="TRANSMEMBRANE PROTEIN"/>
    <property type="match status" value="1"/>
</dbReference>
<feature type="region of interest" description="Disordered" evidence="1">
    <location>
        <begin position="111"/>
        <end position="147"/>
    </location>
</feature>
<keyword evidence="3" id="KW-1185">Reference proteome</keyword>
<evidence type="ECO:0000256" key="1">
    <source>
        <dbReference type="SAM" id="MobiDB-lite"/>
    </source>
</evidence>
<evidence type="ECO:0000313" key="3">
    <source>
        <dbReference type="Proteomes" id="UP001630127"/>
    </source>
</evidence>
<evidence type="ECO:0000313" key="2">
    <source>
        <dbReference type="EMBL" id="KAL3508468.1"/>
    </source>
</evidence>
<feature type="compositionally biased region" description="Polar residues" evidence="1">
    <location>
        <begin position="125"/>
        <end position="137"/>
    </location>
</feature>
<organism evidence="2 3">
    <name type="scientific">Cinchona calisaya</name>
    <dbReference type="NCBI Taxonomy" id="153742"/>
    <lineage>
        <taxon>Eukaryota</taxon>
        <taxon>Viridiplantae</taxon>
        <taxon>Streptophyta</taxon>
        <taxon>Embryophyta</taxon>
        <taxon>Tracheophyta</taxon>
        <taxon>Spermatophyta</taxon>
        <taxon>Magnoliopsida</taxon>
        <taxon>eudicotyledons</taxon>
        <taxon>Gunneridae</taxon>
        <taxon>Pentapetalae</taxon>
        <taxon>asterids</taxon>
        <taxon>lamiids</taxon>
        <taxon>Gentianales</taxon>
        <taxon>Rubiaceae</taxon>
        <taxon>Cinchonoideae</taxon>
        <taxon>Cinchoneae</taxon>
        <taxon>Cinchona</taxon>
    </lineage>
</organism>
<protein>
    <submittedName>
        <fullName evidence="2">Uncharacterized protein</fullName>
    </submittedName>
</protein>
<comment type="caution">
    <text evidence="2">The sequence shown here is derived from an EMBL/GenBank/DDBJ whole genome shotgun (WGS) entry which is preliminary data.</text>
</comment>
<gene>
    <name evidence="2" type="ORF">ACH5RR_027869</name>
</gene>
<dbReference type="Proteomes" id="UP001630127">
    <property type="component" value="Unassembled WGS sequence"/>
</dbReference>
<dbReference type="EMBL" id="JBJUIK010000012">
    <property type="protein sequence ID" value="KAL3508468.1"/>
    <property type="molecule type" value="Genomic_DNA"/>
</dbReference>
<reference evidence="2 3" key="1">
    <citation type="submission" date="2024-11" db="EMBL/GenBank/DDBJ databases">
        <title>A near-complete genome assembly of Cinchona calisaya.</title>
        <authorList>
            <person name="Lian D.C."/>
            <person name="Zhao X.W."/>
            <person name="Wei L."/>
        </authorList>
    </citation>
    <scope>NUCLEOTIDE SEQUENCE [LARGE SCALE GENOMIC DNA]</scope>
    <source>
        <tissue evidence="2">Nenye</tissue>
    </source>
</reference>
<feature type="compositionally biased region" description="Basic and acidic residues" evidence="1">
    <location>
        <begin position="111"/>
        <end position="121"/>
    </location>
</feature>
<name>A0ABD2YM67_9GENT</name>